<dbReference type="Gene3D" id="3.30.700.10">
    <property type="entry name" value="Glycoprotein, Type 4 Pilin"/>
    <property type="match status" value="1"/>
</dbReference>
<evidence type="ECO:0000313" key="2">
    <source>
        <dbReference type="EMBL" id="WDE97558.1"/>
    </source>
</evidence>
<dbReference type="Proteomes" id="UP001214250">
    <property type="component" value="Chromosome 2"/>
</dbReference>
<dbReference type="PANTHER" id="PTHR30093">
    <property type="entry name" value="GENERAL SECRETION PATHWAY PROTEIN G"/>
    <property type="match status" value="1"/>
</dbReference>
<dbReference type="NCBIfam" id="TIGR02532">
    <property type="entry name" value="IV_pilin_GFxxxE"/>
    <property type="match status" value="1"/>
</dbReference>
<gene>
    <name evidence="2" type="ORF">PQO03_17160</name>
</gene>
<keyword evidence="3" id="KW-1185">Reference proteome</keyword>
<accession>A0ABY7VZX0</accession>
<dbReference type="EMBL" id="CP117812">
    <property type="protein sequence ID" value="WDE97558.1"/>
    <property type="molecule type" value="Genomic_DNA"/>
</dbReference>
<reference evidence="2 3" key="1">
    <citation type="submission" date="2023-02" db="EMBL/GenBank/DDBJ databases">
        <title>Genome sequence of Lentisphaera profundi SAORIC-696.</title>
        <authorList>
            <person name="Kim e."/>
            <person name="Cho J.-C."/>
            <person name="Choi A."/>
            <person name="Kang I."/>
        </authorList>
    </citation>
    <scope>NUCLEOTIDE SEQUENCE [LARGE SCALE GENOMIC DNA]</scope>
    <source>
        <strain evidence="2 3">SAORIC-696</strain>
    </source>
</reference>
<dbReference type="SUPFAM" id="SSF54523">
    <property type="entry name" value="Pili subunits"/>
    <property type="match status" value="1"/>
</dbReference>
<organism evidence="2 3">
    <name type="scientific">Lentisphaera profundi</name>
    <dbReference type="NCBI Taxonomy" id="1658616"/>
    <lineage>
        <taxon>Bacteria</taxon>
        <taxon>Pseudomonadati</taxon>
        <taxon>Lentisphaerota</taxon>
        <taxon>Lentisphaeria</taxon>
        <taxon>Lentisphaerales</taxon>
        <taxon>Lentisphaeraceae</taxon>
        <taxon>Lentisphaera</taxon>
    </lineage>
</organism>
<dbReference type="PRINTS" id="PR00813">
    <property type="entry name" value="BCTERIALGSPG"/>
</dbReference>
<sequence>MKKNFTLIELLVVVAIIGILASLLLPVLGKARKTARTAVCVSNMKQISTASYLYLDDNLDTFPGYYIHGGQAHNSLPMYSLVGVKGKQGGYVYEPEYKMVNPYLGDFTGDDRVPVAHCPLDEKPLNSAFSGDTTYDAIGSSYGLNSRTNTDLKIGGLDADGNNKGQYTGVSLSEISTASSEMVMALEVNAWHFATAGSANIWSTGWHGNNKYTMAFIDGHVKNMTVYDQNKNNDNYKFDRNNP</sequence>
<dbReference type="InterPro" id="IPR000983">
    <property type="entry name" value="Bac_GSPG_pilin"/>
</dbReference>
<dbReference type="RefSeq" id="WP_274152022.1">
    <property type="nucleotide sequence ID" value="NZ_CP117812.1"/>
</dbReference>
<keyword evidence="1" id="KW-0488">Methylation</keyword>
<name>A0ABY7VZX0_9BACT</name>
<dbReference type="InterPro" id="IPR012902">
    <property type="entry name" value="N_methyl_site"/>
</dbReference>
<dbReference type="InterPro" id="IPR045584">
    <property type="entry name" value="Pilin-like"/>
</dbReference>
<evidence type="ECO:0000313" key="3">
    <source>
        <dbReference type="Proteomes" id="UP001214250"/>
    </source>
</evidence>
<evidence type="ECO:0000256" key="1">
    <source>
        <dbReference type="ARBA" id="ARBA00022481"/>
    </source>
</evidence>
<proteinExistence type="predicted"/>
<protein>
    <submittedName>
        <fullName evidence="2">Type II secretion system protein</fullName>
    </submittedName>
</protein>